<protein>
    <submittedName>
        <fullName evidence="1">Uncharacterized protein</fullName>
    </submittedName>
</protein>
<name>A0A7R9ESQ8_9NEOP</name>
<proteinExistence type="predicted"/>
<gene>
    <name evidence="1" type="ORF">TBIB3V08_LOCUS2068</name>
</gene>
<evidence type="ECO:0000313" key="1">
    <source>
        <dbReference type="EMBL" id="CAD7439506.1"/>
    </source>
</evidence>
<dbReference type="AlphaFoldDB" id="A0A7R9ESQ8"/>
<sequence length="124" mass="13715">MVVAQVELLYPETGREEIDPEKLWTTVLKVVRAAVQNIEIPATSKEEADSRKGLRIMSAAQSGLRSIMISSVDMDVFVILIVRDTVGPPALDRLDIHQPTQVLGLYGEYPIATPEPKLSFLKAK</sequence>
<dbReference type="EMBL" id="OD564703">
    <property type="protein sequence ID" value="CAD7439506.1"/>
    <property type="molecule type" value="Genomic_DNA"/>
</dbReference>
<accession>A0A7R9ESQ8</accession>
<reference evidence="1" key="1">
    <citation type="submission" date="2020-11" db="EMBL/GenBank/DDBJ databases">
        <authorList>
            <person name="Tran Van P."/>
        </authorList>
    </citation>
    <scope>NUCLEOTIDE SEQUENCE</scope>
</reference>
<organism evidence="1">
    <name type="scientific">Timema bartmani</name>
    <dbReference type="NCBI Taxonomy" id="61472"/>
    <lineage>
        <taxon>Eukaryota</taxon>
        <taxon>Metazoa</taxon>
        <taxon>Ecdysozoa</taxon>
        <taxon>Arthropoda</taxon>
        <taxon>Hexapoda</taxon>
        <taxon>Insecta</taxon>
        <taxon>Pterygota</taxon>
        <taxon>Neoptera</taxon>
        <taxon>Polyneoptera</taxon>
        <taxon>Phasmatodea</taxon>
        <taxon>Timematodea</taxon>
        <taxon>Timematoidea</taxon>
        <taxon>Timematidae</taxon>
        <taxon>Timema</taxon>
    </lineage>
</organism>